<reference evidence="1" key="1">
    <citation type="submission" date="2014-09" db="EMBL/GenBank/DDBJ databases">
        <authorList>
            <person name="Magalhaes I.L.F."/>
            <person name="Oliveira U."/>
            <person name="Santos F.R."/>
            <person name="Vidigal T.H.D.A."/>
            <person name="Brescovit A.D."/>
            <person name="Santos A.J."/>
        </authorList>
    </citation>
    <scope>NUCLEOTIDE SEQUENCE</scope>
    <source>
        <tissue evidence="1">Shoot tissue taken approximately 20 cm above the soil surface</tissue>
    </source>
</reference>
<dbReference type="EMBL" id="GBRH01241786">
    <property type="protein sequence ID" value="JAD56109.1"/>
    <property type="molecule type" value="Transcribed_RNA"/>
</dbReference>
<name>A0A0A9AWN5_ARUDO</name>
<dbReference type="AlphaFoldDB" id="A0A0A9AWN5"/>
<accession>A0A0A9AWN5</accession>
<proteinExistence type="predicted"/>
<organism evidence="1">
    <name type="scientific">Arundo donax</name>
    <name type="common">Giant reed</name>
    <name type="synonym">Donax arundinaceus</name>
    <dbReference type="NCBI Taxonomy" id="35708"/>
    <lineage>
        <taxon>Eukaryota</taxon>
        <taxon>Viridiplantae</taxon>
        <taxon>Streptophyta</taxon>
        <taxon>Embryophyta</taxon>
        <taxon>Tracheophyta</taxon>
        <taxon>Spermatophyta</taxon>
        <taxon>Magnoliopsida</taxon>
        <taxon>Liliopsida</taxon>
        <taxon>Poales</taxon>
        <taxon>Poaceae</taxon>
        <taxon>PACMAD clade</taxon>
        <taxon>Arundinoideae</taxon>
        <taxon>Arundineae</taxon>
        <taxon>Arundo</taxon>
    </lineage>
</organism>
<evidence type="ECO:0000313" key="1">
    <source>
        <dbReference type="EMBL" id="JAD56109.1"/>
    </source>
</evidence>
<reference evidence="1" key="2">
    <citation type="journal article" date="2015" name="Data Brief">
        <title>Shoot transcriptome of the giant reed, Arundo donax.</title>
        <authorList>
            <person name="Barrero R.A."/>
            <person name="Guerrero F.D."/>
            <person name="Moolhuijzen P."/>
            <person name="Goolsby J.A."/>
            <person name="Tidwell J."/>
            <person name="Bellgard S.E."/>
            <person name="Bellgard M.I."/>
        </authorList>
    </citation>
    <scope>NUCLEOTIDE SEQUENCE</scope>
    <source>
        <tissue evidence="1">Shoot tissue taken approximately 20 cm above the soil surface</tissue>
    </source>
</reference>
<sequence length="125" mass="12911">MDYNPGGASPDHNSGGGSIHLVCEYCGTGDNYGPDDAEEGFFTCRQCSAIHTSTQATAGDPNDFPATGNISVCRVATQPTPASKLCTPAPFLTSQANPGTSRPVLARGASPRTWRRGSAMCGGCR</sequence>
<protein>
    <submittedName>
        <fullName evidence="1">Uncharacterized protein</fullName>
    </submittedName>
</protein>